<sequence>MNIYIIDIIKYNDRMGDLKMKKTLLILLTLLLFMISGCSSTVDNNKYVSMVKNGHPTDYPNSTYGTSFEKFFGSPNWKYFKSDDGKDVVEFTGSCTYQDVQVKARMQFILDVTSGTFQAGALSFNDVPQNQLITAALLSKVFENSSTEASSKSEEKNSSTNKSSESTQETFYGQWIISKLINNDGIGTYSSDDINNIIGKQLSFSSEKSSSFGDDISIMKNIVNNPTYQKLVISKDDFVTGYRISFDKLGIKKDSVTEINVLDSNNTIQCSFYILDKDTLILYGGGAFFELKKK</sequence>
<keyword evidence="2" id="KW-1185">Reference proteome</keyword>
<dbReference type="Proteomes" id="UP000037043">
    <property type="component" value="Unassembled WGS sequence"/>
</dbReference>
<organism evidence="1 2">
    <name type="scientific">Clostridium homopropionicum DSM 5847</name>
    <dbReference type="NCBI Taxonomy" id="1121318"/>
    <lineage>
        <taxon>Bacteria</taxon>
        <taxon>Bacillati</taxon>
        <taxon>Bacillota</taxon>
        <taxon>Clostridia</taxon>
        <taxon>Eubacteriales</taxon>
        <taxon>Clostridiaceae</taxon>
        <taxon>Clostridium</taxon>
    </lineage>
</organism>
<reference evidence="2" key="1">
    <citation type="submission" date="2015-08" db="EMBL/GenBank/DDBJ databases">
        <title>Genome sequence of the strict anaerobe Clostridium homopropionicum LuHBu1 (DSM 5847T).</title>
        <authorList>
            <person name="Poehlein A."/>
            <person name="Beck M."/>
            <person name="Schiel-Bengelsdorf B."/>
            <person name="Bengelsdorf F.R."/>
            <person name="Daniel R."/>
            <person name="Duerre P."/>
        </authorList>
    </citation>
    <scope>NUCLEOTIDE SEQUENCE [LARGE SCALE GENOMIC DNA]</scope>
    <source>
        <strain evidence="2">DSM 5847</strain>
    </source>
</reference>
<accession>A0A0L6ZBI4</accession>
<dbReference type="AlphaFoldDB" id="A0A0L6ZBI4"/>
<dbReference type="EMBL" id="LHUR01000016">
    <property type="protein sequence ID" value="KOA20322.1"/>
    <property type="molecule type" value="Genomic_DNA"/>
</dbReference>
<dbReference type="STRING" id="36844.SAMN04488501_1257"/>
<evidence type="ECO:0000313" key="2">
    <source>
        <dbReference type="Proteomes" id="UP000037043"/>
    </source>
</evidence>
<name>A0A0L6ZBI4_9CLOT</name>
<proteinExistence type="predicted"/>
<evidence type="ECO:0000313" key="1">
    <source>
        <dbReference type="EMBL" id="KOA20322.1"/>
    </source>
</evidence>
<gene>
    <name evidence="1" type="ORF">CLHOM_12340</name>
</gene>
<protein>
    <submittedName>
        <fullName evidence="1">Uncharacterized protein</fullName>
    </submittedName>
</protein>
<comment type="caution">
    <text evidence="1">The sequence shown here is derived from an EMBL/GenBank/DDBJ whole genome shotgun (WGS) entry which is preliminary data.</text>
</comment>
<dbReference type="PATRIC" id="fig|1121318.3.peg.1246"/>